<organism evidence="5 6">
    <name type="scientific">Protopolystoma xenopodis</name>
    <dbReference type="NCBI Taxonomy" id="117903"/>
    <lineage>
        <taxon>Eukaryota</taxon>
        <taxon>Metazoa</taxon>
        <taxon>Spiralia</taxon>
        <taxon>Lophotrochozoa</taxon>
        <taxon>Platyhelminthes</taxon>
        <taxon>Monogenea</taxon>
        <taxon>Polyopisthocotylea</taxon>
        <taxon>Polystomatidea</taxon>
        <taxon>Polystomatidae</taxon>
        <taxon>Protopolystoma</taxon>
    </lineage>
</organism>
<evidence type="ECO:0000259" key="4">
    <source>
        <dbReference type="SMART" id="SM00156"/>
    </source>
</evidence>
<dbReference type="PANTHER" id="PTHR45668">
    <property type="entry name" value="SERINE/THREONINE-PROTEIN PHOSPHATASE 5-RELATED"/>
    <property type="match status" value="1"/>
</dbReference>
<dbReference type="InterPro" id="IPR029052">
    <property type="entry name" value="Metallo-depent_PP-like"/>
</dbReference>
<comment type="caution">
    <text evidence="5">The sequence shown here is derived from an EMBL/GenBank/DDBJ whole genome shotgun (WGS) entry which is preliminary data.</text>
</comment>
<name>A0A3S5CSG4_9PLAT</name>
<dbReference type="EMBL" id="CAAALY010244703">
    <property type="protein sequence ID" value="VEL32810.1"/>
    <property type="molecule type" value="Genomic_DNA"/>
</dbReference>
<dbReference type="Proteomes" id="UP000784294">
    <property type="component" value="Unassembled WGS sequence"/>
</dbReference>
<dbReference type="OrthoDB" id="442428at2759"/>
<keyword evidence="6" id="KW-1185">Reference proteome</keyword>
<dbReference type="SMART" id="SM00156">
    <property type="entry name" value="PP2Ac"/>
    <property type="match status" value="1"/>
</dbReference>
<gene>
    <name evidence="5" type="ORF">PXEA_LOCUS26250</name>
</gene>
<keyword evidence="2" id="KW-0479">Metal-binding</keyword>
<evidence type="ECO:0000313" key="5">
    <source>
        <dbReference type="EMBL" id="VEL32810.1"/>
    </source>
</evidence>
<evidence type="ECO:0000313" key="6">
    <source>
        <dbReference type="Proteomes" id="UP000784294"/>
    </source>
</evidence>
<dbReference type="GO" id="GO:0016787">
    <property type="term" value="F:hydrolase activity"/>
    <property type="evidence" value="ECO:0007669"/>
    <property type="project" value="InterPro"/>
</dbReference>
<dbReference type="AlphaFoldDB" id="A0A3S5CSG4"/>
<dbReference type="SUPFAM" id="SSF56300">
    <property type="entry name" value="Metallo-dependent phosphatases"/>
    <property type="match status" value="1"/>
</dbReference>
<sequence>MRYLTILKATSERPGKGEEEEEWKQHFNLTTQICCGAQVLDLLWSDPSPQLGCSANLVRGGGCAFGPDVTKRILESQGLRLLIRSHECKPDGFEWTHDGLVLTIFSASNYYSEGSNRGAYVKLEGENVVPRIVQYISSSDKENSKRTLSESPFWGCKYLPNTDLETCV</sequence>
<reference evidence="5" key="1">
    <citation type="submission" date="2018-11" db="EMBL/GenBank/DDBJ databases">
        <authorList>
            <consortium name="Pathogen Informatics"/>
        </authorList>
    </citation>
    <scope>NUCLEOTIDE SEQUENCE</scope>
</reference>
<dbReference type="PRINTS" id="PR00114">
    <property type="entry name" value="STPHPHTASE"/>
</dbReference>
<dbReference type="PANTHER" id="PTHR45668:SF3">
    <property type="entry name" value="SERINE_THREONINE-PROTEIN PHOSPHATASE RDGC"/>
    <property type="match status" value="1"/>
</dbReference>
<evidence type="ECO:0000256" key="2">
    <source>
        <dbReference type="ARBA" id="ARBA00022723"/>
    </source>
</evidence>
<evidence type="ECO:0000256" key="3">
    <source>
        <dbReference type="ARBA" id="ARBA00023211"/>
    </source>
</evidence>
<protein>
    <recommendedName>
        <fullName evidence="4">Serine/threonine specific protein phosphatases domain-containing protein</fullName>
    </recommendedName>
</protein>
<accession>A0A3S5CSG4</accession>
<dbReference type="InterPro" id="IPR006186">
    <property type="entry name" value="Ser/Thr-sp_prot-phosphatase"/>
</dbReference>
<proteinExistence type="predicted"/>
<dbReference type="InterPro" id="IPR051134">
    <property type="entry name" value="PPP_phosphatase"/>
</dbReference>
<dbReference type="GO" id="GO:0046872">
    <property type="term" value="F:metal ion binding"/>
    <property type="evidence" value="ECO:0007669"/>
    <property type="project" value="UniProtKB-KW"/>
</dbReference>
<feature type="domain" description="Serine/threonine specific protein phosphatases" evidence="4">
    <location>
        <begin position="1"/>
        <end position="139"/>
    </location>
</feature>
<dbReference type="Gene3D" id="3.60.21.10">
    <property type="match status" value="1"/>
</dbReference>
<evidence type="ECO:0000256" key="1">
    <source>
        <dbReference type="ARBA" id="ARBA00001936"/>
    </source>
</evidence>
<comment type="cofactor">
    <cofactor evidence="1">
        <name>Mn(2+)</name>
        <dbReference type="ChEBI" id="CHEBI:29035"/>
    </cofactor>
</comment>
<keyword evidence="3" id="KW-0464">Manganese</keyword>